<keyword evidence="6 11" id="KW-0472">Membrane</keyword>
<evidence type="ECO:0000256" key="12">
    <source>
        <dbReference type="SAM" id="MobiDB-lite"/>
    </source>
</evidence>
<feature type="compositionally biased region" description="Polar residues" evidence="12">
    <location>
        <begin position="123"/>
        <end position="135"/>
    </location>
</feature>
<keyword evidence="7" id="KW-0564">Palmitate</keyword>
<evidence type="ECO:0000256" key="8">
    <source>
        <dbReference type="ARBA" id="ARBA00023143"/>
    </source>
</evidence>
<dbReference type="STRING" id="62101.AB835_07060"/>
<dbReference type="HAMAP" id="MF_00415">
    <property type="entry name" value="FlgH"/>
    <property type="match status" value="1"/>
</dbReference>
<proteinExistence type="inferred from homology"/>
<dbReference type="NCBIfam" id="NF001304">
    <property type="entry name" value="PRK00249.1-4"/>
    <property type="match status" value="1"/>
</dbReference>
<dbReference type="AlphaFoldDB" id="A0A1D2QQG3"/>
<evidence type="ECO:0000313" key="14">
    <source>
        <dbReference type="Proteomes" id="UP000242502"/>
    </source>
</evidence>
<dbReference type="GO" id="GO:0009279">
    <property type="term" value="C:cell outer membrane"/>
    <property type="evidence" value="ECO:0007669"/>
    <property type="project" value="UniProtKB-SubCell"/>
</dbReference>
<dbReference type="GO" id="GO:0009427">
    <property type="term" value="C:bacterial-type flagellum basal body, distal rod, L ring"/>
    <property type="evidence" value="ECO:0007669"/>
    <property type="project" value="InterPro"/>
</dbReference>
<evidence type="ECO:0000256" key="9">
    <source>
        <dbReference type="ARBA" id="ARBA00023237"/>
    </source>
</evidence>
<evidence type="ECO:0000256" key="11">
    <source>
        <dbReference type="HAMAP-Rule" id="MF_00415"/>
    </source>
</evidence>
<evidence type="ECO:0000256" key="1">
    <source>
        <dbReference type="ARBA" id="ARBA00002591"/>
    </source>
</evidence>
<comment type="function">
    <text evidence="1 11">Assembles around the rod to form the L-ring and probably protects the motor/basal body from shearing forces during rotation.</text>
</comment>
<sequence>MCHFRHVYFLLLLVTLTLITACTSYDVVRPDDPEYAPVIPVSTPRPKPMNGSLYNQYQSIALFGNTSNHRVGNIITITLDERTVSSKSSGVSIDKESDVSLLEAGNSTILGRDTVKHIGDSQPFTIPTSASQTREFSGDASADQSNSLQGNISVTITEVLPNGNLVVKGEKWMTLNNGDEYIRISGILRKEDITLQNTVSSTKLANARISYSGKGDLANSQKMGWLGRFFNSIFWPF</sequence>
<evidence type="ECO:0000256" key="6">
    <source>
        <dbReference type="ARBA" id="ARBA00023136"/>
    </source>
</evidence>
<feature type="region of interest" description="Disordered" evidence="12">
    <location>
        <begin position="123"/>
        <end position="144"/>
    </location>
</feature>
<keyword evidence="13" id="KW-0966">Cell projection</keyword>
<keyword evidence="5 11" id="KW-0732">Signal</keyword>
<comment type="caution">
    <text evidence="13">The sequence shown here is derived from an EMBL/GenBank/DDBJ whole genome shotgun (WGS) entry which is preliminary data.</text>
</comment>
<comment type="subunit">
    <text evidence="4 11">The basal body constitutes a major portion of the flagellar organelle and consists of four rings (L,P,S, and M) mounted on a central rod.</text>
</comment>
<reference evidence="13 14" key="1">
    <citation type="journal article" date="2016" name="Appl. Environ. Microbiol.">
        <title>Lack of Overt Genome Reduction in the Bryostatin-Producing Bryozoan Symbiont "Candidatus Endobugula sertula".</title>
        <authorList>
            <person name="Miller I.J."/>
            <person name="Vanee N."/>
            <person name="Fong S.S."/>
            <person name="Lim-Fong G.E."/>
            <person name="Kwan J.C."/>
        </authorList>
    </citation>
    <scope>NUCLEOTIDE SEQUENCE [LARGE SCALE GENOMIC DNA]</scope>
    <source>
        <strain evidence="13">AB1-4</strain>
    </source>
</reference>
<gene>
    <name evidence="11" type="primary">flgH</name>
    <name evidence="13" type="ORF">AB835_07060</name>
</gene>
<evidence type="ECO:0000256" key="4">
    <source>
        <dbReference type="ARBA" id="ARBA00011439"/>
    </source>
</evidence>
<protein>
    <recommendedName>
        <fullName evidence="11">Flagellar L-ring protein</fullName>
    </recommendedName>
    <alternativeName>
        <fullName evidence="11">Basal body L-ring protein</fullName>
    </alternativeName>
</protein>
<dbReference type="InterPro" id="IPR000527">
    <property type="entry name" value="Flag_Lring"/>
</dbReference>
<evidence type="ECO:0000256" key="10">
    <source>
        <dbReference type="ARBA" id="ARBA00023288"/>
    </source>
</evidence>
<keyword evidence="8 11" id="KW-0975">Bacterial flagellum</keyword>
<dbReference type="PROSITE" id="PS51257">
    <property type="entry name" value="PROKAR_LIPOPROTEIN"/>
    <property type="match status" value="1"/>
</dbReference>
<dbReference type="EMBL" id="MDLC01000020">
    <property type="protein sequence ID" value="ODS23812.1"/>
    <property type="molecule type" value="Genomic_DNA"/>
</dbReference>
<name>A0A1D2QQG3_9GAMM</name>
<comment type="similarity">
    <text evidence="3 11">Belongs to the FlgH family.</text>
</comment>
<evidence type="ECO:0000256" key="3">
    <source>
        <dbReference type="ARBA" id="ARBA00006929"/>
    </source>
</evidence>
<evidence type="ECO:0000256" key="7">
    <source>
        <dbReference type="ARBA" id="ARBA00023139"/>
    </source>
</evidence>
<accession>A0A1D2QQG3</accession>
<dbReference type="PRINTS" id="PR01008">
    <property type="entry name" value="FLGLRINGFLGH"/>
</dbReference>
<keyword evidence="10 11" id="KW-0449">Lipoprotein</keyword>
<keyword evidence="13" id="KW-0282">Flagellum</keyword>
<dbReference type="Proteomes" id="UP000242502">
    <property type="component" value="Unassembled WGS sequence"/>
</dbReference>
<dbReference type="PANTHER" id="PTHR34933:SF1">
    <property type="entry name" value="FLAGELLAR L-RING PROTEIN"/>
    <property type="match status" value="1"/>
</dbReference>
<dbReference type="Pfam" id="PF02107">
    <property type="entry name" value="FlgH"/>
    <property type="match status" value="1"/>
</dbReference>
<evidence type="ECO:0000256" key="5">
    <source>
        <dbReference type="ARBA" id="ARBA00022729"/>
    </source>
</evidence>
<organism evidence="13 14">
    <name type="scientific">Candidatus Endobugula sertula</name>
    <name type="common">Bugula neritina bacterial symbiont</name>
    <dbReference type="NCBI Taxonomy" id="62101"/>
    <lineage>
        <taxon>Bacteria</taxon>
        <taxon>Pseudomonadati</taxon>
        <taxon>Pseudomonadota</taxon>
        <taxon>Gammaproteobacteria</taxon>
        <taxon>Cellvibrionales</taxon>
        <taxon>Cellvibrionaceae</taxon>
        <taxon>Candidatus Endobugula</taxon>
    </lineage>
</organism>
<comment type="subcellular location">
    <subcellularLocation>
        <location evidence="11">Cell outer membrane</location>
        <topology evidence="11">Lipid-anchor</topology>
    </subcellularLocation>
    <subcellularLocation>
        <location evidence="11">Bacterial flagellum basal body</location>
    </subcellularLocation>
    <subcellularLocation>
        <location evidence="2">Membrane</location>
        <topology evidence="2">Lipid-anchor</topology>
    </subcellularLocation>
</comment>
<evidence type="ECO:0000313" key="13">
    <source>
        <dbReference type="EMBL" id="ODS23812.1"/>
    </source>
</evidence>
<dbReference type="GO" id="GO:0071973">
    <property type="term" value="P:bacterial-type flagellum-dependent cell motility"/>
    <property type="evidence" value="ECO:0007669"/>
    <property type="project" value="InterPro"/>
</dbReference>
<keyword evidence="9 11" id="KW-0998">Cell outer membrane</keyword>
<keyword evidence="13" id="KW-0969">Cilium</keyword>
<dbReference type="PANTHER" id="PTHR34933">
    <property type="entry name" value="FLAGELLAR L-RING PROTEIN"/>
    <property type="match status" value="1"/>
</dbReference>
<dbReference type="GO" id="GO:0003774">
    <property type="term" value="F:cytoskeletal motor activity"/>
    <property type="evidence" value="ECO:0007669"/>
    <property type="project" value="InterPro"/>
</dbReference>
<evidence type="ECO:0000256" key="2">
    <source>
        <dbReference type="ARBA" id="ARBA00004635"/>
    </source>
</evidence>